<feature type="region of interest" description="Disordered" evidence="18">
    <location>
        <begin position="236"/>
        <end position="341"/>
    </location>
</feature>
<dbReference type="GO" id="GO:0070475">
    <property type="term" value="P:rRNA base methylation"/>
    <property type="evidence" value="ECO:0007669"/>
    <property type="project" value="TreeGrafter"/>
</dbReference>
<dbReference type="InterPro" id="IPR018314">
    <property type="entry name" value="RsmB/NOL1/NOP2-like_CS"/>
</dbReference>
<keyword evidence="13" id="KW-0811">Translocation</keyword>
<evidence type="ECO:0000256" key="9">
    <source>
        <dbReference type="ARBA" id="ARBA00022692"/>
    </source>
</evidence>
<evidence type="ECO:0000256" key="1">
    <source>
        <dbReference type="ARBA" id="ARBA00004604"/>
    </source>
</evidence>
<dbReference type="Pfam" id="PF01189">
    <property type="entry name" value="Methyltr_RsmB-F"/>
    <property type="match status" value="1"/>
</dbReference>
<keyword evidence="5" id="KW-0690">Ribosome biogenesis</keyword>
<proteinExistence type="inferred from homology"/>
<evidence type="ECO:0000256" key="17">
    <source>
        <dbReference type="PROSITE-ProRule" id="PRU01023"/>
    </source>
</evidence>
<evidence type="ECO:0000313" key="21">
    <source>
        <dbReference type="Proteomes" id="UP000887581"/>
    </source>
</evidence>
<feature type="region of interest" description="Disordered" evidence="18">
    <location>
        <begin position="735"/>
        <end position="773"/>
    </location>
</feature>
<dbReference type="WBParaSite" id="sdigi.contig70.g3558.t1">
    <property type="protein sequence ID" value="sdigi.contig70.g3558.t1"/>
    <property type="gene ID" value="sdigi.contig70.g3558"/>
</dbReference>
<evidence type="ECO:0000256" key="12">
    <source>
        <dbReference type="ARBA" id="ARBA00022989"/>
    </source>
</evidence>
<keyword evidence="4" id="KW-0813">Transport</keyword>
<dbReference type="GO" id="GO:0015031">
    <property type="term" value="P:protein transport"/>
    <property type="evidence" value="ECO:0007669"/>
    <property type="project" value="UniProtKB-KW"/>
</dbReference>
<feature type="compositionally biased region" description="Basic and acidic residues" evidence="18">
    <location>
        <begin position="328"/>
        <end position="341"/>
    </location>
</feature>
<feature type="compositionally biased region" description="Polar residues" evidence="18">
    <location>
        <begin position="750"/>
        <end position="765"/>
    </location>
</feature>
<keyword evidence="14 19" id="KW-0472">Membrane</keyword>
<dbReference type="Gene3D" id="3.40.50.150">
    <property type="entry name" value="Vaccinia Virus protein VP39"/>
    <property type="match status" value="1"/>
</dbReference>
<dbReference type="PROSITE" id="PS01153">
    <property type="entry name" value="NOL1_NOP2_SUN"/>
    <property type="match status" value="1"/>
</dbReference>
<dbReference type="InterPro" id="IPR023267">
    <property type="entry name" value="RCMT"/>
</dbReference>
<feature type="compositionally biased region" description="Basic and acidic residues" evidence="18">
    <location>
        <begin position="736"/>
        <end position="749"/>
    </location>
</feature>
<dbReference type="GO" id="GO:0005730">
    <property type="term" value="C:nucleolus"/>
    <property type="evidence" value="ECO:0007669"/>
    <property type="project" value="UniProtKB-SubCell"/>
</dbReference>
<feature type="active site" description="Nucleophile" evidence="17">
    <location>
        <position position="662"/>
    </location>
</feature>
<evidence type="ECO:0000256" key="5">
    <source>
        <dbReference type="ARBA" id="ARBA00022517"/>
    </source>
</evidence>
<feature type="compositionally biased region" description="Basic and acidic residues" evidence="18">
    <location>
        <begin position="263"/>
        <end position="283"/>
    </location>
</feature>
<keyword evidence="15" id="KW-0539">Nucleus</keyword>
<dbReference type="InterPro" id="IPR001678">
    <property type="entry name" value="MeTrfase_RsmB-F_NOP2_dom"/>
</dbReference>
<feature type="binding site" evidence="17">
    <location>
        <position position="587"/>
    </location>
    <ligand>
        <name>S-adenosyl-L-methionine</name>
        <dbReference type="ChEBI" id="CHEBI:59789"/>
    </ligand>
</feature>
<accession>A0A915Q0Y1</accession>
<evidence type="ECO:0000256" key="2">
    <source>
        <dbReference type="ARBA" id="ARBA00006103"/>
    </source>
</evidence>
<protein>
    <submittedName>
        <fullName evidence="22">SAM-dependent MTase RsmB/NOP-type domain-containing protein</fullName>
    </submittedName>
</protein>
<dbReference type="InterPro" id="IPR016482">
    <property type="entry name" value="SecG/Sec61-beta/Sbh"/>
</dbReference>
<evidence type="ECO:0000256" key="3">
    <source>
        <dbReference type="ARBA" id="ARBA00007494"/>
    </source>
</evidence>
<dbReference type="Proteomes" id="UP000887581">
    <property type="component" value="Unplaced"/>
</dbReference>
<evidence type="ECO:0000256" key="19">
    <source>
        <dbReference type="SAM" id="Phobius"/>
    </source>
</evidence>
<evidence type="ECO:0000256" key="16">
    <source>
        <dbReference type="ARBA" id="ARBA00037847"/>
    </source>
</evidence>
<evidence type="ECO:0000256" key="7">
    <source>
        <dbReference type="ARBA" id="ARBA00022679"/>
    </source>
</evidence>
<comment type="subcellular location">
    <subcellularLocation>
        <location evidence="16">Endomembrane system</location>
        <topology evidence="16">Single-pass membrane protein</topology>
    </subcellularLocation>
    <subcellularLocation>
        <location evidence="1">Nucleus</location>
        <location evidence="1">Nucleolus</location>
    </subcellularLocation>
</comment>
<dbReference type="Pfam" id="PF03911">
    <property type="entry name" value="Sec61_beta"/>
    <property type="match status" value="1"/>
</dbReference>
<evidence type="ECO:0000313" key="22">
    <source>
        <dbReference type="WBParaSite" id="sdigi.contig70.g3558.t1"/>
    </source>
</evidence>
<evidence type="ECO:0000256" key="10">
    <source>
        <dbReference type="ARBA" id="ARBA00022884"/>
    </source>
</evidence>
<evidence type="ECO:0000256" key="18">
    <source>
        <dbReference type="SAM" id="MobiDB-lite"/>
    </source>
</evidence>
<keyword evidence="21" id="KW-1185">Reference proteome</keyword>
<comment type="similarity">
    <text evidence="3 17">Belongs to the class I-like SAM-binding methyltransferase superfamily. RsmB/NOP family.</text>
</comment>
<keyword evidence="7 17" id="KW-0808">Transferase</keyword>
<dbReference type="Pfam" id="PF22458">
    <property type="entry name" value="RsmF-B_ferredox"/>
    <property type="match status" value="1"/>
</dbReference>
<keyword evidence="6 17" id="KW-0489">Methyltransferase</keyword>
<dbReference type="PRINTS" id="PR02008">
    <property type="entry name" value="RCMTFAMILY"/>
</dbReference>
<dbReference type="Gene3D" id="3.30.70.1170">
    <property type="entry name" value="Sun protein, domain 3"/>
    <property type="match status" value="1"/>
</dbReference>
<evidence type="ECO:0000256" key="15">
    <source>
        <dbReference type="ARBA" id="ARBA00023242"/>
    </source>
</evidence>
<dbReference type="FunFam" id="3.30.70.1170:FF:000001">
    <property type="entry name" value="Ribosomal RNA methyltransferase Nop2"/>
    <property type="match status" value="1"/>
</dbReference>
<evidence type="ECO:0000256" key="14">
    <source>
        <dbReference type="ARBA" id="ARBA00023136"/>
    </source>
</evidence>
<organism evidence="21 22">
    <name type="scientific">Setaria digitata</name>
    <dbReference type="NCBI Taxonomy" id="48799"/>
    <lineage>
        <taxon>Eukaryota</taxon>
        <taxon>Metazoa</taxon>
        <taxon>Ecdysozoa</taxon>
        <taxon>Nematoda</taxon>
        <taxon>Chromadorea</taxon>
        <taxon>Rhabditida</taxon>
        <taxon>Spirurina</taxon>
        <taxon>Spiruromorpha</taxon>
        <taxon>Filarioidea</taxon>
        <taxon>Setariidae</taxon>
        <taxon>Setaria</taxon>
    </lineage>
</organism>
<dbReference type="PANTHER" id="PTHR22807">
    <property type="entry name" value="NOP2 YEAST -RELATED NOL1/NOP2/FMU SUN DOMAIN-CONTAINING"/>
    <property type="match status" value="1"/>
</dbReference>
<dbReference type="InterPro" id="IPR049560">
    <property type="entry name" value="MeTrfase_RsmB-F_NOP2_cat"/>
</dbReference>
<reference evidence="22" key="1">
    <citation type="submission" date="2022-11" db="UniProtKB">
        <authorList>
            <consortium name="WormBaseParasite"/>
        </authorList>
    </citation>
    <scope>IDENTIFICATION</scope>
</reference>
<feature type="compositionally biased region" description="Low complexity" evidence="18">
    <location>
        <begin position="13"/>
        <end position="23"/>
    </location>
</feature>
<keyword evidence="8 17" id="KW-0949">S-adenosyl-L-methionine</keyword>
<keyword evidence="12 19" id="KW-1133">Transmembrane helix</keyword>
<dbReference type="GO" id="GO:0000470">
    <property type="term" value="P:maturation of LSU-rRNA"/>
    <property type="evidence" value="ECO:0007669"/>
    <property type="project" value="TreeGrafter"/>
</dbReference>
<dbReference type="AlphaFoldDB" id="A0A915Q0Y1"/>
<dbReference type="GO" id="GO:0009383">
    <property type="term" value="F:rRNA (cytosine-C5-)-methyltransferase activity"/>
    <property type="evidence" value="ECO:0007669"/>
    <property type="project" value="TreeGrafter"/>
</dbReference>
<dbReference type="PANTHER" id="PTHR22807:SF30">
    <property type="entry name" value="28S RRNA (CYTOSINE(4447)-C(5))-METHYLTRANSFERASE-RELATED"/>
    <property type="match status" value="1"/>
</dbReference>
<sequence>MQEYLVSLNMSDTGRSPGRAARAGSGGTTVRQRRGGPSAGSGRAARGGVSSGGLWRFYTEDATGLKIGPVPVLVMSLVFIASVFILHIWGDDIHNVGMGSRLFVKHLLVSFIHTFVFPLTFTKELRNSPKVLESLLMVLIEEIIENRYKMTNSSAHMTIKKRLEKKITKKVQSNKLSSKEGDLAKKQIREDDFAKPKGKRKKLGKNQNKKELDMECTYTEKSIQKIQEDMEPVAVKRKRKFSTGKEKESSVGQKMLVKSISRKKTEEKVKDRAKNQKRPEKMPLFENDGDALEEGFSGLNSYESDDSDVGSDHFSSSDSSESDANELPIEKKSRKLEQKKEKEKEFADAELLLNIESEERHKLPSIEEVEDELKHAPNLQIIKQRMSDIFQVLGDFKNRRDPNRSRSEYISVLVKDLCSYYGYNEYLIQKFMSIFPNGTELLEFLEANDQPRPVIIRSNSLKTRRAELARNLISRGMNVDPAAEWTKVGLIVYDSQVPVGATPEYLAGHYMLQGLSSFLPVMALAPQPEEIVLDMCSAPGGKSSHIAALMKNTGVLYANDTNMERCRAIIGNLHRLGVNNAVVSNLDGREFAKVMPQGFDRVLLDAPCSGTGVIWKDGNIKTRRDSQDVQRRHTLQRELILAALDSVNANSKTGGYVVYSTCSVLVEENEAVVDYALRKRDCKLVPMGLNIGVQGFSKFREYRFHPSLNLTRRYYPHIHNIDGFFVAKLKKLSNSKQEKITHPSSEPETKNSGTPKSNTKNSDSQGTERKCKPIMKKKLNIHGKKRRKYKQEISEEKIENNIDVLGRGLSKQNGVIPHDNLNAGSKKPEKQFASGVILNDNPNSISKIIHKKKFLANRLRPVKGLNDNPNSISKKIIHKKKFLANRLRPVKGDKFSGVGKRKKQKKKIRNVGADMQ</sequence>
<dbReference type="PROSITE" id="PS51686">
    <property type="entry name" value="SAM_MT_RSMB_NOP"/>
    <property type="match status" value="1"/>
</dbReference>
<evidence type="ECO:0000256" key="11">
    <source>
        <dbReference type="ARBA" id="ARBA00022927"/>
    </source>
</evidence>
<evidence type="ECO:0000256" key="4">
    <source>
        <dbReference type="ARBA" id="ARBA00022448"/>
    </source>
</evidence>
<dbReference type="NCBIfam" id="TIGR00446">
    <property type="entry name" value="nop2p"/>
    <property type="match status" value="1"/>
</dbReference>
<comment type="similarity">
    <text evidence="2">Belongs to the SEC61-beta family.</text>
</comment>
<dbReference type="InterPro" id="IPR023273">
    <property type="entry name" value="RCMT_NOP2"/>
</dbReference>
<dbReference type="InterPro" id="IPR011023">
    <property type="entry name" value="Nop2p"/>
</dbReference>
<dbReference type="SUPFAM" id="SSF53335">
    <property type="entry name" value="S-adenosyl-L-methionine-dependent methyltransferases"/>
    <property type="match status" value="1"/>
</dbReference>
<keyword evidence="10 17" id="KW-0694">RNA-binding</keyword>
<dbReference type="InterPro" id="IPR029063">
    <property type="entry name" value="SAM-dependent_MTases_sf"/>
</dbReference>
<feature type="binding site" evidence="17">
    <location>
        <position position="605"/>
    </location>
    <ligand>
        <name>S-adenosyl-L-methionine</name>
        <dbReference type="ChEBI" id="CHEBI:59789"/>
    </ligand>
</feature>
<dbReference type="PRINTS" id="PR02012">
    <property type="entry name" value="RCMTNOP2"/>
</dbReference>
<evidence type="ECO:0000256" key="6">
    <source>
        <dbReference type="ARBA" id="ARBA00022603"/>
    </source>
</evidence>
<keyword evidence="11" id="KW-0653">Protein transport</keyword>
<feature type="transmembrane region" description="Helical" evidence="19">
    <location>
        <begin position="70"/>
        <end position="90"/>
    </location>
</feature>
<feature type="compositionally biased region" description="Basic residues" evidence="18">
    <location>
        <begin position="899"/>
        <end position="909"/>
    </location>
</feature>
<dbReference type="GO" id="GO:0003723">
    <property type="term" value="F:RNA binding"/>
    <property type="evidence" value="ECO:0007669"/>
    <property type="project" value="UniProtKB-UniRule"/>
</dbReference>
<dbReference type="GO" id="GO:0012505">
    <property type="term" value="C:endomembrane system"/>
    <property type="evidence" value="ECO:0007669"/>
    <property type="project" value="UniProtKB-SubCell"/>
</dbReference>
<feature type="region of interest" description="Disordered" evidence="18">
    <location>
        <begin position="187"/>
        <end position="208"/>
    </location>
</feature>
<feature type="region of interest" description="Disordered" evidence="18">
    <location>
        <begin position="891"/>
        <end position="916"/>
    </location>
</feature>
<feature type="binding site" evidence="17">
    <location>
        <begin position="536"/>
        <end position="542"/>
    </location>
    <ligand>
        <name>S-adenosyl-L-methionine</name>
        <dbReference type="ChEBI" id="CHEBI:59789"/>
    </ligand>
</feature>
<dbReference type="InterPro" id="IPR054728">
    <property type="entry name" value="RsmB-like_ferredoxin"/>
</dbReference>
<evidence type="ECO:0000256" key="13">
    <source>
        <dbReference type="ARBA" id="ARBA00023010"/>
    </source>
</evidence>
<feature type="transmembrane region" description="Helical" evidence="19">
    <location>
        <begin position="102"/>
        <end position="121"/>
    </location>
</feature>
<feature type="region of interest" description="Disordered" evidence="18">
    <location>
        <begin position="11"/>
        <end position="48"/>
    </location>
</feature>
<evidence type="ECO:0000259" key="20">
    <source>
        <dbReference type="PROSITE" id="PS51686"/>
    </source>
</evidence>
<feature type="domain" description="SAM-dependent MTase RsmB/NOP-type" evidence="20">
    <location>
        <begin position="444"/>
        <end position="732"/>
    </location>
</feature>
<keyword evidence="9 19" id="KW-0812">Transmembrane</keyword>
<name>A0A915Q0Y1_9BILA</name>
<evidence type="ECO:0000256" key="8">
    <source>
        <dbReference type="ARBA" id="ARBA00022691"/>
    </source>
</evidence>
<feature type="binding site" evidence="17">
    <location>
        <position position="560"/>
    </location>
    <ligand>
        <name>S-adenosyl-L-methionine</name>
        <dbReference type="ChEBI" id="CHEBI:59789"/>
    </ligand>
</feature>